<sequence>MSLIKTSYGRRSFLKTSALAGGGMVIGFSWLASCKPSPEEIANLPKEWFEINGFLKIGDNGMATIMSPNPEIGQNVKTSMPMIVAEELDIAWNNVIVEQAPLNTKIYTNQLAGGSQSIRQGWDGLRMAGATARHMLKQAAAQKWEVPLEEITTENGVIHHKKSDQSLGYGEVASLAATLEVPKEVALKELDEFSIIGTATRNVDGEKIVTGKPLFGIDQYKEGMLIAMIVHPPAFGMKLKSFDASEVKKMPGIKDVFSIKTYEDGFNKSMFDADAFPELVVVVGNSTWEVMNAKKALKTSWEPFEGYEDVFANFSGDGTFSKSVPAGAENTESHMEKMEELSTKLAKEVRKDGDPEKAFKKAAKIIERSYTAPFLAHNTMEPMNFYADVTADKAVLSGPIQTPEFMEKSVAARIGLPLEKIDLQMTRQGGGFGRRLYGHFVVEAAAISQKMKSPIKLVYTREDDMTFGNYRPAYHARYRAALDENNNIIGFHVRAGGIPESPLFANRFPAGAIDNYLAESWEIASNISVGAFRAPRSNFIAGAEQSFLDEVAEAMGKDPFDFRLELLERATTNPVGEKNDYDAKRYAGVLELVREKSNWSPESTNNTYRGVSAYFCHNSYVANVLEMVMEKETPVVKKVYCAVDCGIVVNPIAATNMVEGGTVDGIGHAMYSGLTFKDGKPIQTNFDRYRMIRHKEAPKEIEVHFVQNKEHPTGLGEPPFPPIMGSLANALYKATGQRHYNQPYITQKKVVS</sequence>
<evidence type="ECO:0000313" key="2">
    <source>
        <dbReference type="EMBL" id="EIJ40553.1"/>
    </source>
</evidence>
<dbReference type="Gene3D" id="3.90.1170.50">
    <property type="entry name" value="Aldehyde oxidase/xanthine dehydrogenase, a/b hammerhead"/>
    <property type="match status" value="1"/>
</dbReference>
<dbReference type="PIRSF" id="PIRSF036389">
    <property type="entry name" value="IOR_B"/>
    <property type="match status" value="1"/>
</dbReference>
<dbReference type="InterPro" id="IPR008274">
    <property type="entry name" value="AldOxase/xan_DH_MoCoBD1"/>
</dbReference>
<dbReference type="PANTHER" id="PTHR47495:SF2">
    <property type="entry name" value="ALDEHYDE DEHYDROGENASE"/>
    <property type="match status" value="1"/>
</dbReference>
<dbReference type="SUPFAM" id="SSF56003">
    <property type="entry name" value="Molybdenum cofactor-binding domain"/>
    <property type="match status" value="2"/>
</dbReference>
<evidence type="ECO:0000259" key="1">
    <source>
        <dbReference type="SMART" id="SM01008"/>
    </source>
</evidence>
<dbReference type="InterPro" id="IPR052516">
    <property type="entry name" value="N-heterocyclic_Hydroxylase"/>
</dbReference>
<dbReference type="SMART" id="SM01008">
    <property type="entry name" value="Ald_Xan_dh_C"/>
    <property type="match status" value="1"/>
</dbReference>
<protein>
    <submittedName>
        <fullName evidence="2">Aerobic-type carbon monoxide dehydrogenase, large subunit CoxL/CutL-like protein</fullName>
    </submittedName>
</protein>
<dbReference type="InterPro" id="IPR012368">
    <property type="entry name" value="OxRdtase_Mopterin-bd_su_IorB"/>
</dbReference>
<dbReference type="Proteomes" id="UP000004690">
    <property type="component" value="Unassembled WGS sequence"/>
</dbReference>
<dbReference type="NCBIfam" id="TIGR01409">
    <property type="entry name" value="TAT_signal_seq"/>
    <property type="match status" value="1"/>
</dbReference>
<dbReference type="PROSITE" id="PS51318">
    <property type="entry name" value="TAT"/>
    <property type="match status" value="1"/>
</dbReference>
<reference evidence="2 3" key="1">
    <citation type="submission" date="2012-02" db="EMBL/GenBank/DDBJ databases">
        <title>Improved High-Quality Draft genome of Joostella marina DSM 19592.</title>
        <authorList>
            <consortium name="US DOE Joint Genome Institute (JGI-PGF)"/>
            <person name="Lucas S."/>
            <person name="Copeland A."/>
            <person name="Lapidus A."/>
            <person name="Bruce D."/>
            <person name="Goodwin L."/>
            <person name="Pitluck S."/>
            <person name="Peters L."/>
            <person name="Chertkov O."/>
            <person name="Ovchinnikova G."/>
            <person name="Kyrpides N."/>
            <person name="Mavromatis K."/>
            <person name="Detter J.C."/>
            <person name="Han C."/>
            <person name="Land M."/>
            <person name="Hauser L."/>
            <person name="Markowitz V."/>
            <person name="Cheng J.-F."/>
            <person name="Hugenholtz P."/>
            <person name="Woyke T."/>
            <person name="Wu D."/>
            <person name="Tindall B."/>
            <person name="Brambilla E."/>
            <person name="Klenk H.-P."/>
            <person name="Eisen J.A."/>
        </authorList>
    </citation>
    <scope>NUCLEOTIDE SEQUENCE [LARGE SCALE GENOMIC DNA]</scope>
    <source>
        <strain evidence="2 3">DSM 19592</strain>
    </source>
</reference>
<dbReference type="InterPro" id="IPR046867">
    <property type="entry name" value="AldOxase/xan_DH_MoCoBD2"/>
</dbReference>
<dbReference type="InterPro" id="IPR006311">
    <property type="entry name" value="TAT_signal"/>
</dbReference>
<feature type="domain" description="Aldehyde oxidase/xanthine dehydrogenase a/b hammerhead" evidence="1">
    <location>
        <begin position="210"/>
        <end position="305"/>
    </location>
</feature>
<dbReference type="STRING" id="926559.JoomaDRAFT_3617"/>
<dbReference type="HOGENOM" id="CLU_013917_0_1_10"/>
<dbReference type="GO" id="GO:0016491">
    <property type="term" value="F:oxidoreductase activity"/>
    <property type="evidence" value="ECO:0007669"/>
    <property type="project" value="InterPro"/>
</dbReference>
<dbReference type="InterPro" id="IPR000674">
    <property type="entry name" value="Ald_Oxase/Xan_DH_a/b"/>
</dbReference>
<organism evidence="2 3">
    <name type="scientific">Galbibacter orientalis DSM 19592</name>
    <dbReference type="NCBI Taxonomy" id="926559"/>
    <lineage>
        <taxon>Bacteria</taxon>
        <taxon>Pseudomonadati</taxon>
        <taxon>Bacteroidota</taxon>
        <taxon>Flavobacteriia</taxon>
        <taxon>Flavobacteriales</taxon>
        <taxon>Flavobacteriaceae</taxon>
        <taxon>Galbibacter</taxon>
    </lineage>
</organism>
<dbReference type="Pfam" id="PF02738">
    <property type="entry name" value="MoCoBD_1"/>
    <property type="match status" value="1"/>
</dbReference>
<dbReference type="InterPro" id="IPR019546">
    <property type="entry name" value="TAT_signal_bac_arc"/>
</dbReference>
<dbReference type="OrthoDB" id="9767994at2"/>
<dbReference type="EMBL" id="JH651379">
    <property type="protein sequence ID" value="EIJ40553.1"/>
    <property type="molecule type" value="Genomic_DNA"/>
</dbReference>
<dbReference type="PROSITE" id="PS51257">
    <property type="entry name" value="PROKAR_LIPOPROTEIN"/>
    <property type="match status" value="1"/>
</dbReference>
<proteinExistence type="predicted"/>
<dbReference type="PANTHER" id="PTHR47495">
    <property type="entry name" value="ALDEHYDE DEHYDROGENASE"/>
    <property type="match status" value="1"/>
</dbReference>
<dbReference type="Pfam" id="PF20256">
    <property type="entry name" value="MoCoBD_2"/>
    <property type="match status" value="2"/>
</dbReference>
<dbReference type="eggNOG" id="COG1529">
    <property type="taxonomic scope" value="Bacteria"/>
</dbReference>
<dbReference type="AlphaFoldDB" id="I3CAB0"/>
<dbReference type="InterPro" id="IPR037165">
    <property type="entry name" value="AldOxase/xan_DH_Mopterin-bd_sf"/>
</dbReference>
<evidence type="ECO:0000313" key="3">
    <source>
        <dbReference type="Proteomes" id="UP000004690"/>
    </source>
</evidence>
<dbReference type="Gene3D" id="3.30.365.10">
    <property type="entry name" value="Aldehyde oxidase/xanthine dehydrogenase, molybdopterin binding domain"/>
    <property type="match status" value="4"/>
</dbReference>
<accession>I3CAB0</accession>
<dbReference type="RefSeq" id="WP_008614935.1">
    <property type="nucleotide sequence ID" value="NZ_JH651379.1"/>
</dbReference>
<gene>
    <name evidence="2" type="ORF">JoomaDRAFT_3617</name>
</gene>
<name>I3CAB0_9FLAO</name>
<keyword evidence="3" id="KW-1185">Reference proteome</keyword>